<name>A0A7W9STX6_ARMRO</name>
<sequence>MLPVLFHIGSFPLRSWGLLLMIAFLMAAWRAASVAPRYGLKSEDYWDASLAGLFGGVLGGRLGYILQNLDTYKSDLLSIGAVWQGGMTSFGGLIGGVLVGILVCKKKGMNPWDAIDTAAPSLAIGMFFGRIGCLLNGCCYGHKCDLPWKMNFYPDEHTQIIGVHPTQIYEAIGVAIAFGILVLLEKHRTFRGQIICAFMVLYGIVRFIVEVWREQSGTESVKAGLSTGQWASLFVSLVGIVLGLVLAKKNALKGA</sequence>
<organism evidence="8 9">
    <name type="scientific">Armatimonas rosea</name>
    <dbReference type="NCBI Taxonomy" id="685828"/>
    <lineage>
        <taxon>Bacteria</taxon>
        <taxon>Bacillati</taxon>
        <taxon>Armatimonadota</taxon>
        <taxon>Armatimonadia</taxon>
        <taxon>Armatimonadales</taxon>
        <taxon>Armatimonadaceae</taxon>
        <taxon>Armatimonas</taxon>
    </lineage>
</organism>
<dbReference type="RefSeq" id="WP_184200644.1">
    <property type="nucleotide sequence ID" value="NZ_JACHGW010000004.1"/>
</dbReference>
<dbReference type="GO" id="GO:0042158">
    <property type="term" value="P:lipoprotein biosynthetic process"/>
    <property type="evidence" value="ECO:0007669"/>
    <property type="project" value="UniProtKB-UniRule"/>
</dbReference>
<evidence type="ECO:0000256" key="4">
    <source>
        <dbReference type="ARBA" id="ARBA00022692"/>
    </source>
</evidence>
<feature type="binding site" evidence="7">
    <location>
        <position position="130"/>
    </location>
    <ligand>
        <name>a 1,2-diacyl-sn-glycero-3-phospho-(1'-sn-glycerol)</name>
        <dbReference type="ChEBI" id="CHEBI:64716"/>
    </ligand>
</feature>
<keyword evidence="9" id="KW-1185">Reference proteome</keyword>
<evidence type="ECO:0000256" key="3">
    <source>
        <dbReference type="ARBA" id="ARBA00022679"/>
    </source>
</evidence>
<evidence type="ECO:0000256" key="7">
    <source>
        <dbReference type="HAMAP-Rule" id="MF_01147"/>
    </source>
</evidence>
<evidence type="ECO:0000256" key="6">
    <source>
        <dbReference type="ARBA" id="ARBA00023136"/>
    </source>
</evidence>
<dbReference type="EMBL" id="JACHGW010000004">
    <property type="protein sequence ID" value="MBB6052149.1"/>
    <property type="molecule type" value="Genomic_DNA"/>
</dbReference>
<feature type="transmembrane region" description="Helical" evidence="7">
    <location>
        <begin position="229"/>
        <end position="247"/>
    </location>
</feature>
<reference evidence="8 9" key="1">
    <citation type="submission" date="2020-08" db="EMBL/GenBank/DDBJ databases">
        <title>Genomic Encyclopedia of Type Strains, Phase IV (KMG-IV): sequencing the most valuable type-strain genomes for metagenomic binning, comparative biology and taxonomic classification.</title>
        <authorList>
            <person name="Goeker M."/>
        </authorList>
    </citation>
    <scope>NUCLEOTIDE SEQUENCE [LARGE SCALE GENOMIC DNA]</scope>
    <source>
        <strain evidence="8 9">DSM 23562</strain>
    </source>
</reference>
<dbReference type="Proteomes" id="UP000520814">
    <property type="component" value="Unassembled WGS sequence"/>
</dbReference>
<dbReference type="NCBIfam" id="TIGR00544">
    <property type="entry name" value="lgt"/>
    <property type="match status" value="1"/>
</dbReference>
<keyword evidence="4 7" id="KW-0812">Transmembrane</keyword>
<feature type="transmembrane region" description="Helical" evidence="7">
    <location>
        <begin position="45"/>
        <end position="66"/>
    </location>
</feature>
<evidence type="ECO:0000313" key="9">
    <source>
        <dbReference type="Proteomes" id="UP000520814"/>
    </source>
</evidence>
<feature type="transmembrane region" description="Helical" evidence="7">
    <location>
        <begin position="15"/>
        <end position="33"/>
    </location>
</feature>
<dbReference type="AlphaFoldDB" id="A0A7W9STX6"/>
<gene>
    <name evidence="7" type="primary">lgt</name>
    <name evidence="8" type="ORF">HNQ39_003970</name>
</gene>
<keyword evidence="8" id="KW-0449">Lipoprotein</keyword>
<evidence type="ECO:0000256" key="2">
    <source>
        <dbReference type="ARBA" id="ARBA00022475"/>
    </source>
</evidence>
<dbReference type="GO" id="GO:0008961">
    <property type="term" value="F:phosphatidylglycerol-prolipoprotein diacylglyceryl transferase activity"/>
    <property type="evidence" value="ECO:0007669"/>
    <property type="project" value="UniProtKB-UniRule"/>
</dbReference>
<protein>
    <recommendedName>
        <fullName evidence="7">Phosphatidylglycerol--prolipoprotein diacylglyceryl transferase</fullName>
        <ecNumber evidence="7">2.5.1.145</ecNumber>
    </recommendedName>
</protein>
<dbReference type="PANTHER" id="PTHR30589">
    <property type="entry name" value="PROLIPOPROTEIN DIACYLGLYCERYL TRANSFERASE"/>
    <property type="match status" value="1"/>
</dbReference>
<dbReference type="EC" id="2.5.1.145" evidence="7"/>
<evidence type="ECO:0000256" key="5">
    <source>
        <dbReference type="ARBA" id="ARBA00022989"/>
    </source>
</evidence>
<comment type="similarity">
    <text evidence="1 7">Belongs to the Lgt family.</text>
</comment>
<feature type="transmembrane region" description="Helical" evidence="7">
    <location>
        <begin position="86"/>
        <end position="104"/>
    </location>
</feature>
<dbReference type="Pfam" id="PF01790">
    <property type="entry name" value="LGT"/>
    <property type="match status" value="1"/>
</dbReference>
<proteinExistence type="inferred from homology"/>
<dbReference type="HAMAP" id="MF_01147">
    <property type="entry name" value="Lgt"/>
    <property type="match status" value="1"/>
</dbReference>
<dbReference type="InterPro" id="IPR001640">
    <property type="entry name" value="Lgt"/>
</dbReference>
<evidence type="ECO:0000313" key="8">
    <source>
        <dbReference type="EMBL" id="MBB6052149.1"/>
    </source>
</evidence>
<evidence type="ECO:0000256" key="1">
    <source>
        <dbReference type="ARBA" id="ARBA00007150"/>
    </source>
</evidence>
<comment type="catalytic activity">
    <reaction evidence="7">
        <text>L-cysteinyl-[prolipoprotein] + a 1,2-diacyl-sn-glycero-3-phospho-(1'-sn-glycerol) = an S-1,2-diacyl-sn-glyceryl-L-cysteinyl-[prolipoprotein] + sn-glycerol 1-phosphate + H(+)</text>
        <dbReference type="Rhea" id="RHEA:56712"/>
        <dbReference type="Rhea" id="RHEA-COMP:14679"/>
        <dbReference type="Rhea" id="RHEA-COMP:14680"/>
        <dbReference type="ChEBI" id="CHEBI:15378"/>
        <dbReference type="ChEBI" id="CHEBI:29950"/>
        <dbReference type="ChEBI" id="CHEBI:57685"/>
        <dbReference type="ChEBI" id="CHEBI:64716"/>
        <dbReference type="ChEBI" id="CHEBI:140658"/>
        <dbReference type="EC" id="2.5.1.145"/>
    </reaction>
</comment>
<keyword evidence="5 7" id="KW-1133">Transmembrane helix</keyword>
<comment type="function">
    <text evidence="7">Catalyzes the transfer of the diacylglyceryl group from phosphatidylglycerol to the sulfhydryl group of the N-terminal cysteine of a prolipoprotein, the first step in the formation of mature lipoproteins.</text>
</comment>
<keyword evidence="2 7" id="KW-1003">Cell membrane</keyword>
<comment type="caution">
    <text evidence="8">The sequence shown here is derived from an EMBL/GenBank/DDBJ whole genome shotgun (WGS) entry which is preliminary data.</text>
</comment>
<comment type="pathway">
    <text evidence="7">Protein modification; lipoprotein biosynthesis (diacylglyceryl transfer).</text>
</comment>
<comment type="subcellular location">
    <subcellularLocation>
        <location evidence="7">Cell membrane</location>
        <topology evidence="7">Multi-pass membrane protein</topology>
    </subcellularLocation>
</comment>
<dbReference type="UniPathway" id="UPA00664"/>
<feature type="transmembrane region" description="Helical" evidence="7">
    <location>
        <begin position="190"/>
        <end position="209"/>
    </location>
</feature>
<keyword evidence="6 7" id="KW-0472">Membrane</keyword>
<dbReference type="PANTHER" id="PTHR30589:SF0">
    <property type="entry name" value="PHOSPHATIDYLGLYCEROL--PROLIPOPROTEIN DIACYLGLYCERYL TRANSFERASE"/>
    <property type="match status" value="1"/>
</dbReference>
<dbReference type="GO" id="GO:0005886">
    <property type="term" value="C:plasma membrane"/>
    <property type="evidence" value="ECO:0007669"/>
    <property type="project" value="UniProtKB-SubCell"/>
</dbReference>
<keyword evidence="3 7" id="KW-0808">Transferase</keyword>
<accession>A0A7W9STX6</accession>